<feature type="domain" description="FTP" evidence="16">
    <location>
        <begin position="86"/>
        <end position="135"/>
    </location>
</feature>
<evidence type="ECO:0000259" key="15">
    <source>
        <dbReference type="Pfam" id="PF03413"/>
    </source>
</evidence>
<keyword evidence="5 12" id="KW-0732">Signal</keyword>
<dbReference type="Gene3D" id="3.10.450.490">
    <property type="match status" value="1"/>
</dbReference>
<dbReference type="PRINTS" id="PR00730">
    <property type="entry name" value="THERMOLYSIN"/>
</dbReference>
<keyword evidence="7 12" id="KW-0862">Zinc</keyword>
<accession>A0A3A1QY94</accession>
<protein>
    <recommendedName>
        <fullName evidence="12">Neutral metalloproteinase</fullName>
        <ecNumber evidence="12">3.4.24.-</ecNumber>
    </recommendedName>
</protein>
<dbReference type="InterPro" id="IPR050728">
    <property type="entry name" value="Zinc_Metalloprotease_M4"/>
</dbReference>
<dbReference type="Pfam" id="PF07504">
    <property type="entry name" value="FTP"/>
    <property type="match status" value="1"/>
</dbReference>
<dbReference type="Pfam" id="PF03413">
    <property type="entry name" value="PepSY"/>
    <property type="match status" value="1"/>
</dbReference>
<feature type="active site" description="Proton donor" evidence="11">
    <location>
        <position position="476"/>
    </location>
</feature>
<feature type="active site" evidence="11">
    <location>
        <position position="374"/>
    </location>
</feature>
<feature type="domain" description="Peptidase M4 C-terminal" evidence="14">
    <location>
        <begin position="384"/>
        <end position="550"/>
    </location>
</feature>
<gene>
    <name evidence="17" type="ORF">D3H55_14510</name>
</gene>
<keyword evidence="3 12" id="KW-0645">Protease</keyword>
<dbReference type="Pfam" id="PF02868">
    <property type="entry name" value="Peptidase_M4_C"/>
    <property type="match status" value="1"/>
</dbReference>
<dbReference type="InterPro" id="IPR001570">
    <property type="entry name" value="Peptidase_M4_C_domain"/>
</dbReference>
<comment type="caution">
    <text evidence="17">The sequence shown here is derived from an EMBL/GenBank/DDBJ whole genome shotgun (WGS) entry which is preliminary data.</text>
</comment>
<dbReference type="Pfam" id="PF01447">
    <property type="entry name" value="Peptidase_M4"/>
    <property type="match status" value="1"/>
</dbReference>
<reference evidence="17 18" key="1">
    <citation type="submission" date="2018-09" db="EMBL/GenBank/DDBJ databases">
        <title>Bacillus saliacetes sp. nov., isolated from Thai shrimp paste (Ka-pi).</title>
        <authorList>
            <person name="Daroonpunt R."/>
            <person name="Tanasupawat S."/>
            <person name="Yiamsombut S."/>
        </authorList>
    </citation>
    <scope>NUCLEOTIDE SEQUENCE [LARGE SCALE GENOMIC DNA]</scope>
    <source>
        <strain evidence="17 18">SKP7-4</strain>
    </source>
</reference>
<dbReference type="InterPro" id="IPR023612">
    <property type="entry name" value="Peptidase_M4"/>
</dbReference>
<dbReference type="PANTHER" id="PTHR33794">
    <property type="entry name" value="BACILLOLYSIN"/>
    <property type="match status" value="1"/>
</dbReference>
<proteinExistence type="inferred from homology"/>
<dbReference type="InterPro" id="IPR013856">
    <property type="entry name" value="Peptidase_M4_domain"/>
</dbReference>
<dbReference type="EMBL" id="QXIR01000020">
    <property type="protein sequence ID" value="RIW31835.1"/>
    <property type="molecule type" value="Genomic_DNA"/>
</dbReference>
<evidence type="ECO:0000256" key="8">
    <source>
        <dbReference type="ARBA" id="ARBA00022837"/>
    </source>
</evidence>
<evidence type="ECO:0000256" key="11">
    <source>
        <dbReference type="PIRSR" id="PIRSR623612-1"/>
    </source>
</evidence>
<evidence type="ECO:0000256" key="12">
    <source>
        <dbReference type="RuleBase" id="RU366073"/>
    </source>
</evidence>
<dbReference type="SUPFAM" id="SSF55486">
    <property type="entry name" value="Metalloproteases ('zincins'), catalytic domain"/>
    <property type="match status" value="1"/>
</dbReference>
<feature type="domain" description="Peptidase M4" evidence="13">
    <location>
        <begin position="235"/>
        <end position="381"/>
    </location>
</feature>
<dbReference type="Proteomes" id="UP000265801">
    <property type="component" value="Unassembled WGS sequence"/>
</dbReference>
<evidence type="ECO:0000256" key="2">
    <source>
        <dbReference type="ARBA" id="ARBA00009388"/>
    </source>
</evidence>
<comment type="subcellular location">
    <subcellularLocation>
        <location evidence="12">Secreted</location>
    </subcellularLocation>
</comment>
<evidence type="ECO:0000256" key="9">
    <source>
        <dbReference type="ARBA" id="ARBA00023049"/>
    </source>
</evidence>
<keyword evidence="10" id="KW-0865">Zymogen</keyword>
<keyword evidence="6 12" id="KW-0378">Hydrolase</keyword>
<feature type="signal peptide" evidence="12">
    <location>
        <begin position="1"/>
        <end position="27"/>
    </location>
</feature>
<dbReference type="Gene3D" id="3.10.450.40">
    <property type="match status" value="1"/>
</dbReference>
<dbReference type="GO" id="GO:0046872">
    <property type="term" value="F:metal ion binding"/>
    <property type="evidence" value="ECO:0007669"/>
    <property type="project" value="UniProtKB-UniRule"/>
</dbReference>
<evidence type="ECO:0000256" key="7">
    <source>
        <dbReference type="ARBA" id="ARBA00022833"/>
    </source>
</evidence>
<evidence type="ECO:0000256" key="4">
    <source>
        <dbReference type="ARBA" id="ARBA00022723"/>
    </source>
</evidence>
<evidence type="ECO:0000256" key="1">
    <source>
        <dbReference type="ARBA" id="ARBA00001947"/>
    </source>
</evidence>
<evidence type="ECO:0000256" key="3">
    <source>
        <dbReference type="ARBA" id="ARBA00022670"/>
    </source>
</evidence>
<dbReference type="EC" id="3.4.24.-" evidence="12"/>
<dbReference type="GO" id="GO:0006508">
    <property type="term" value="P:proteolysis"/>
    <property type="evidence" value="ECO:0007669"/>
    <property type="project" value="UniProtKB-KW"/>
</dbReference>
<evidence type="ECO:0000256" key="10">
    <source>
        <dbReference type="ARBA" id="ARBA00023145"/>
    </source>
</evidence>
<keyword evidence="12" id="KW-0964">Secreted</keyword>
<dbReference type="AlphaFoldDB" id="A0A3A1QY94"/>
<evidence type="ECO:0000256" key="6">
    <source>
        <dbReference type="ARBA" id="ARBA00022801"/>
    </source>
</evidence>
<keyword evidence="4" id="KW-0479">Metal-binding</keyword>
<evidence type="ECO:0000259" key="16">
    <source>
        <dbReference type="Pfam" id="PF07504"/>
    </source>
</evidence>
<dbReference type="PANTHER" id="PTHR33794:SF1">
    <property type="entry name" value="BACILLOLYSIN"/>
    <property type="match status" value="1"/>
</dbReference>
<comment type="cofactor">
    <cofactor evidence="1 12">
        <name>Zn(2+)</name>
        <dbReference type="ChEBI" id="CHEBI:29105"/>
    </cofactor>
</comment>
<feature type="chain" id="PRO_5023148538" description="Neutral metalloproteinase" evidence="12">
    <location>
        <begin position="28"/>
        <end position="552"/>
    </location>
</feature>
<dbReference type="InterPro" id="IPR027268">
    <property type="entry name" value="Peptidase_M4/M1_CTD_sf"/>
</dbReference>
<evidence type="ECO:0000313" key="17">
    <source>
        <dbReference type="EMBL" id="RIW31835.1"/>
    </source>
</evidence>
<organism evidence="17 18">
    <name type="scientific">Bacillus salacetis</name>
    <dbReference type="NCBI Taxonomy" id="2315464"/>
    <lineage>
        <taxon>Bacteria</taxon>
        <taxon>Bacillati</taxon>
        <taxon>Bacillota</taxon>
        <taxon>Bacilli</taxon>
        <taxon>Bacillales</taxon>
        <taxon>Bacillaceae</taxon>
        <taxon>Bacillus</taxon>
    </lineage>
</organism>
<dbReference type="InterPro" id="IPR011096">
    <property type="entry name" value="FTP_domain"/>
</dbReference>
<keyword evidence="8" id="KW-0106">Calcium</keyword>
<dbReference type="Gene3D" id="1.10.390.10">
    <property type="entry name" value="Neutral Protease Domain 2"/>
    <property type="match status" value="1"/>
</dbReference>
<dbReference type="GO" id="GO:0005576">
    <property type="term" value="C:extracellular region"/>
    <property type="evidence" value="ECO:0007669"/>
    <property type="project" value="UniProtKB-SubCell"/>
</dbReference>
<feature type="domain" description="PepSY" evidence="15">
    <location>
        <begin position="151"/>
        <end position="219"/>
    </location>
</feature>
<evidence type="ECO:0000256" key="5">
    <source>
        <dbReference type="ARBA" id="ARBA00022729"/>
    </source>
</evidence>
<keyword evidence="9 12" id="KW-0482">Metalloprotease</keyword>
<evidence type="ECO:0000313" key="18">
    <source>
        <dbReference type="Proteomes" id="UP000265801"/>
    </source>
</evidence>
<dbReference type="InterPro" id="IPR025711">
    <property type="entry name" value="PepSY"/>
</dbReference>
<dbReference type="Gene3D" id="3.10.170.10">
    <property type="match status" value="1"/>
</dbReference>
<dbReference type="RefSeq" id="WP_119547876.1">
    <property type="nucleotide sequence ID" value="NZ_QXIR01000020.1"/>
</dbReference>
<evidence type="ECO:0000259" key="13">
    <source>
        <dbReference type="Pfam" id="PF01447"/>
    </source>
</evidence>
<name>A0A3A1QY94_9BACI</name>
<dbReference type="GO" id="GO:0004222">
    <property type="term" value="F:metalloendopeptidase activity"/>
    <property type="evidence" value="ECO:0007669"/>
    <property type="project" value="UniProtKB-UniRule"/>
</dbReference>
<keyword evidence="18" id="KW-1185">Reference proteome</keyword>
<comment type="function">
    <text evidence="12">Extracellular zinc metalloprotease.</text>
</comment>
<comment type="similarity">
    <text evidence="2 12">Belongs to the peptidase M4 family.</text>
</comment>
<dbReference type="OrthoDB" id="291295at2"/>
<dbReference type="CDD" id="cd09597">
    <property type="entry name" value="M4_TLP"/>
    <property type="match status" value="1"/>
</dbReference>
<sequence>MNKKMIAPLVLSAGLISASLPYSNVLAVQPGSKLEQAAQKQWNDKANVPLFVKETHTAKRPAATSSDALNYLQENKTKLNLKNPKAELKAKKAEKDELGMTHVRFNQTKNGVPVEGAEVIVHYNAENEITSINGSHNKQVEKSNLDTTPVVSLSEALNTAKSSVKAPAILDQRPTAELVIYPFEGENYLAHKVNISFLGEEPGNWFIFIDAKTGNVIDKYNAIMHADKIKTISGVGLGVLGDLRRIHISTDQKPRQGTLFQMADFSHKGLEGIITYDYSNNRLEVFEGRGAAFMSDHDRPAVDAQFNSETVYNYYLNEHGRNSLDGEGMPIQSVVHYGEDYNNAFWNGTYMVYGDGDGEFMVPLSAGLDVAAHEMAHGVTSNSAGLVYRFQSGALNEAFSDIFGALIDDSDWEMGEDIMAPAAKESGRDALRSLSDPSRFPVGADYVPYGNGDGMYPSHMDEYYDLPSNLDNGGVHINSSIINHAAYLTAQDIGRDKLGKIYYRALTVYLTPDSDFSHARESIIQSAVDLYGEGSPEALAAAGGFDSVGITE</sequence>
<evidence type="ECO:0000259" key="14">
    <source>
        <dbReference type="Pfam" id="PF02868"/>
    </source>
</evidence>